<comment type="caution">
    <text evidence="3">The sequence shown here is derived from an EMBL/GenBank/DDBJ whole genome shotgun (WGS) entry which is preliminary data.</text>
</comment>
<organism evidence="3 4">
    <name type="scientific">Nocardioides faecalis</name>
    <dbReference type="NCBI Taxonomy" id="2803858"/>
    <lineage>
        <taxon>Bacteria</taxon>
        <taxon>Bacillati</taxon>
        <taxon>Actinomycetota</taxon>
        <taxon>Actinomycetes</taxon>
        <taxon>Propionibacteriales</taxon>
        <taxon>Nocardioidaceae</taxon>
        <taxon>Nocardioides</taxon>
    </lineage>
</organism>
<proteinExistence type="predicted"/>
<keyword evidence="4" id="KW-1185">Reference proteome</keyword>
<accession>A0A939BWU6</accession>
<dbReference type="Gene3D" id="3.20.180.10">
    <property type="entry name" value="PNP-oxidase-like"/>
    <property type="match status" value="1"/>
</dbReference>
<evidence type="ECO:0000313" key="4">
    <source>
        <dbReference type="Proteomes" id="UP000663791"/>
    </source>
</evidence>
<dbReference type="InterPro" id="IPR019595">
    <property type="entry name" value="DUF2470"/>
</dbReference>
<dbReference type="InterPro" id="IPR037119">
    <property type="entry name" value="Haem_oxidase_HugZ-like_sf"/>
</dbReference>
<dbReference type="AlphaFoldDB" id="A0A939BWU6"/>
<dbReference type="Pfam" id="PF10615">
    <property type="entry name" value="DUF2470"/>
    <property type="match status" value="1"/>
</dbReference>
<feature type="domain" description="DUF2470" evidence="2">
    <location>
        <begin position="13"/>
        <end position="86"/>
    </location>
</feature>
<gene>
    <name evidence="3" type="ORF">JK386_02345</name>
</gene>
<dbReference type="RefSeq" id="WP_205290001.1">
    <property type="nucleotide sequence ID" value="NZ_CP074406.1"/>
</dbReference>
<evidence type="ECO:0000256" key="1">
    <source>
        <dbReference type="SAM" id="MobiDB-lite"/>
    </source>
</evidence>
<feature type="region of interest" description="Disordered" evidence="1">
    <location>
        <begin position="39"/>
        <end position="73"/>
    </location>
</feature>
<evidence type="ECO:0000313" key="3">
    <source>
        <dbReference type="EMBL" id="MBM9458728.1"/>
    </source>
</evidence>
<reference evidence="3" key="1">
    <citation type="submission" date="2021-01" db="EMBL/GenBank/DDBJ databases">
        <title>Novel species in genus Nocardioides.</title>
        <authorList>
            <person name="Zhang G."/>
        </authorList>
    </citation>
    <scope>NUCLEOTIDE SEQUENCE</scope>
    <source>
        <strain evidence="3">Zg-536</strain>
    </source>
</reference>
<name>A0A939BWU6_9ACTN</name>
<dbReference type="Proteomes" id="UP000663791">
    <property type="component" value="Unassembled WGS sequence"/>
</dbReference>
<dbReference type="EMBL" id="JAERTX010000001">
    <property type="protein sequence ID" value="MBM9458728.1"/>
    <property type="molecule type" value="Genomic_DNA"/>
</dbReference>
<protein>
    <submittedName>
        <fullName evidence="3">DUF2470 domain-containing protein</fullName>
    </submittedName>
</protein>
<evidence type="ECO:0000259" key="2">
    <source>
        <dbReference type="Pfam" id="PF10615"/>
    </source>
</evidence>
<sequence length="101" mass="10774">MTHTFDPAVVEAVMAHMNGDHLEDNLLIVRANGAPEATAASMSGADGEAGTWTVMGPEGPLGERRVPWPGGPITERGEIRREVVALYDAACRTLGVEPREH</sequence>